<dbReference type="EMBL" id="BART01031763">
    <property type="protein sequence ID" value="GAH17227.1"/>
    <property type="molecule type" value="Genomic_DNA"/>
</dbReference>
<name>X1DAE4_9ZZZZ</name>
<dbReference type="AlphaFoldDB" id="X1DAE4"/>
<feature type="non-terminal residue" evidence="1">
    <location>
        <position position="48"/>
    </location>
</feature>
<evidence type="ECO:0000313" key="1">
    <source>
        <dbReference type="EMBL" id="GAH17227.1"/>
    </source>
</evidence>
<dbReference type="GO" id="GO:0006644">
    <property type="term" value="P:phospholipid metabolic process"/>
    <property type="evidence" value="ECO:0007669"/>
    <property type="project" value="InterPro"/>
</dbReference>
<reference evidence="1" key="1">
    <citation type="journal article" date="2014" name="Front. Microbiol.">
        <title>High frequency of phylogenetically diverse reductive dehalogenase-homologous genes in deep subseafloor sedimentary metagenomes.</title>
        <authorList>
            <person name="Kawai M."/>
            <person name="Futagami T."/>
            <person name="Toyoda A."/>
            <person name="Takaki Y."/>
            <person name="Nishi S."/>
            <person name="Hori S."/>
            <person name="Arai W."/>
            <person name="Tsubouchi T."/>
            <person name="Morono Y."/>
            <person name="Uchiyama I."/>
            <person name="Ito T."/>
            <person name="Fujiyama A."/>
            <person name="Inagaki F."/>
            <person name="Takami H."/>
        </authorList>
    </citation>
    <scope>NUCLEOTIDE SEQUENCE</scope>
    <source>
        <strain evidence="1">Expedition CK06-06</strain>
    </source>
</reference>
<comment type="caution">
    <text evidence="1">The sequence shown here is derived from an EMBL/GenBank/DDBJ whole genome shotgun (WGS) entry which is preliminary data.</text>
</comment>
<organism evidence="1">
    <name type="scientific">marine sediment metagenome</name>
    <dbReference type="NCBI Taxonomy" id="412755"/>
    <lineage>
        <taxon>unclassified sequences</taxon>
        <taxon>metagenomes</taxon>
        <taxon>ecological metagenomes</taxon>
    </lineage>
</organism>
<dbReference type="Gene3D" id="1.20.90.10">
    <property type="entry name" value="Phospholipase A2 domain"/>
    <property type="match status" value="1"/>
</dbReference>
<dbReference type="GO" id="GO:0050482">
    <property type="term" value="P:arachidonate secretion"/>
    <property type="evidence" value="ECO:0007669"/>
    <property type="project" value="InterPro"/>
</dbReference>
<dbReference type="InterPro" id="IPR036444">
    <property type="entry name" value="PLipase_A2_dom_sf"/>
</dbReference>
<gene>
    <name evidence="1" type="ORF">S01H4_55096</name>
</gene>
<protein>
    <recommendedName>
        <fullName evidence="2">Phospholipase A2 domain-containing protein</fullName>
    </recommendedName>
</protein>
<sequence length="48" mass="5497">MAIHGRWCGPNWTDGRNISARDYKLQGGDFRSRCVDDLDCACREHDKA</sequence>
<proteinExistence type="predicted"/>
<accession>X1DAE4</accession>
<dbReference type="GO" id="GO:0004623">
    <property type="term" value="F:phospholipase A2 activity"/>
    <property type="evidence" value="ECO:0007669"/>
    <property type="project" value="InterPro"/>
</dbReference>
<evidence type="ECO:0008006" key="2">
    <source>
        <dbReference type="Google" id="ProtNLM"/>
    </source>
</evidence>